<evidence type="ECO:0008006" key="3">
    <source>
        <dbReference type="Google" id="ProtNLM"/>
    </source>
</evidence>
<dbReference type="Pfam" id="PF19570">
    <property type="entry name" value="DUF6088"/>
    <property type="match status" value="1"/>
</dbReference>
<accession>A0A1M6UR33</accession>
<dbReference type="AlphaFoldDB" id="A0A1M6UR33"/>
<dbReference type="InterPro" id="IPR045738">
    <property type="entry name" value="DUF6088"/>
</dbReference>
<reference evidence="2" key="1">
    <citation type="submission" date="2016-11" db="EMBL/GenBank/DDBJ databases">
        <authorList>
            <person name="Varghese N."/>
            <person name="Submissions S."/>
        </authorList>
    </citation>
    <scope>NUCLEOTIDE SEQUENCE [LARGE SCALE GENOMIC DNA]</scope>
    <source>
        <strain evidence="2">DSM 18016</strain>
    </source>
</reference>
<protein>
    <recommendedName>
        <fullName evidence="3">AbiEi antitoxin C-terminal domain-containing protein</fullName>
    </recommendedName>
</protein>
<dbReference type="OrthoDB" id="9798200at2"/>
<keyword evidence="2" id="KW-1185">Reference proteome</keyword>
<dbReference type="EMBL" id="FRAM01000006">
    <property type="protein sequence ID" value="SHK71639.1"/>
    <property type="molecule type" value="Genomic_DNA"/>
</dbReference>
<dbReference type="RefSeq" id="WP_073000446.1">
    <property type="nucleotide sequence ID" value="NZ_FRAM01000006.1"/>
</dbReference>
<evidence type="ECO:0000313" key="2">
    <source>
        <dbReference type="Proteomes" id="UP000184498"/>
    </source>
</evidence>
<sequence length="241" mass="27732">MKTSDIVKDKINRLPTGYIFTYKDFTLSVENKEAAIKALNRLAEKGKIKKISKGKFYKPESTVFGELLPDQYQIVKDLLEENNKITGYLTGYSIYNSLGLTSQVSNTIQIGKNNTRPFLRRERYIINFIKQPNVINKENIPYLQFLDCLKFIKKIPDTSNEKAIGRLLSIASDYKIKDIEQLVRLVQKYPPSTRALLGALLDELHLETYSNSILKTLNPITKYNFMGIGNILEQSKKWNLI</sequence>
<gene>
    <name evidence="1" type="ORF">SAMN05444371_3428</name>
</gene>
<dbReference type="STRING" id="216903.SAMN05444371_3428"/>
<organism evidence="1 2">
    <name type="scientific">Epilithonimonas mollis</name>
    <dbReference type="NCBI Taxonomy" id="216903"/>
    <lineage>
        <taxon>Bacteria</taxon>
        <taxon>Pseudomonadati</taxon>
        <taxon>Bacteroidota</taxon>
        <taxon>Flavobacteriia</taxon>
        <taxon>Flavobacteriales</taxon>
        <taxon>Weeksellaceae</taxon>
        <taxon>Chryseobacterium group</taxon>
        <taxon>Epilithonimonas</taxon>
    </lineage>
</organism>
<dbReference type="Proteomes" id="UP000184498">
    <property type="component" value="Unassembled WGS sequence"/>
</dbReference>
<evidence type="ECO:0000313" key="1">
    <source>
        <dbReference type="EMBL" id="SHK71639.1"/>
    </source>
</evidence>
<proteinExistence type="predicted"/>
<name>A0A1M6UR33_9FLAO</name>